<dbReference type="InterPro" id="IPR036388">
    <property type="entry name" value="WH-like_DNA-bd_sf"/>
</dbReference>
<gene>
    <name evidence="7" type="ORF">JYB65_08185</name>
</gene>
<dbReference type="InterPro" id="IPR013325">
    <property type="entry name" value="RNA_pol_sigma_r2"/>
</dbReference>
<feature type="domain" description="RNA polymerase sigma factor 70 region 4 type 2" evidence="6">
    <location>
        <begin position="123"/>
        <end position="169"/>
    </location>
</feature>
<dbReference type="PANTHER" id="PTHR43133:SF60">
    <property type="entry name" value="RNA POLYMERASE SIGMA FACTOR SIGV"/>
    <property type="match status" value="1"/>
</dbReference>
<dbReference type="CDD" id="cd06171">
    <property type="entry name" value="Sigma70_r4"/>
    <property type="match status" value="1"/>
</dbReference>
<dbReference type="RefSeq" id="WP_206582158.1">
    <property type="nucleotide sequence ID" value="NZ_JAFJZZ010000002.1"/>
</dbReference>
<dbReference type="InterPro" id="IPR013249">
    <property type="entry name" value="RNA_pol_sigma70_r4_t2"/>
</dbReference>
<accession>A0A939IH80</accession>
<organism evidence="7 8">
    <name type="scientific">Clostridium aminobutyricum</name>
    <dbReference type="NCBI Taxonomy" id="33953"/>
    <lineage>
        <taxon>Bacteria</taxon>
        <taxon>Bacillati</taxon>
        <taxon>Bacillota</taxon>
        <taxon>Clostridia</taxon>
        <taxon>Eubacteriales</taxon>
        <taxon>Clostridiaceae</taxon>
        <taxon>Clostridium</taxon>
    </lineage>
</organism>
<protein>
    <submittedName>
        <fullName evidence="7">RNA polymerase sigma factor</fullName>
    </submittedName>
</protein>
<evidence type="ECO:0000256" key="4">
    <source>
        <dbReference type="ARBA" id="ARBA00023163"/>
    </source>
</evidence>
<dbReference type="InterPro" id="IPR013324">
    <property type="entry name" value="RNA_pol_sigma_r3/r4-like"/>
</dbReference>
<keyword evidence="2" id="KW-0805">Transcription regulation</keyword>
<evidence type="ECO:0000256" key="3">
    <source>
        <dbReference type="ARBA" id="ARBA00023082"/>
    </source>
</evidence>
<keyword evidence="4" id="KW-0804">Transcription</keyword>
<evidence type="ECO:0000256" key="1">
    <source>
        <dbReference type="ARBA" id="ARBA00010641"/>
    </source>
</evidence>
<name>A0A939IH80_CLOAM</name>
<dbReference type="GO" id="GO:0003677">
    <property type="term" value="F:DNA binding"/>
    <property type="evidence" value="ECO:0007669"/>
    <property type="project" value="InterPro"/>
</dbReference>
<dbReference type="NCBIfam" id="TIGR02937">
    <property type="entry name" value="sigma70-ECF"/>
    <property type="match status" value="1"/>
</dbReference>
<dbReference type="Proteomes" id="UP000664545">
    <property type="component" value="Unassembled WGS sequence"/>
</dbReference>
<dbReference type="Pfam" id="PF08281">
    <property type="entry name" value="Sigma70_r4_2"/>
    <property type="match status" value="1"/>
</dbReference>
<keyword evidence="3" id="KW-0731">Sigma factor</keyword>
<evidence type="ECO:0000256" key="2">
    <source>
        <dbReference type="ARBA" id="ARBA00023015"/>
    </source>
</evidence>
<comment type="similarity">
    <text evidence="1">Belongs to the sigma-70 factor family. ECF subfamily.</text>
</comment>
<dbReference type="SUPFAM" id="SSF88659">
    <property type="entry name" value="Sigma3 and sigma4 domains of RNA polymerase sigma factors"/>
    <property type="match status" value="1"/>
</dbReference>
<dbReference type="InterPro" id="IPR007627">
    <property type="entry name" value="RNA_pol_sigma70_r2"/>
</dbReference>
<dbReference type="InterPro" id="IPR014284">
    <property type="entry name" value="RNA_pol_sigma-70_dom"/>
</dbReference>
<feature type="domain" description="RNA polymerase sigma-70 region 2" evidence="5">
    <location>
        <begin position="16"/>
        <end position="84"/>
    </location>
</feature>
<dbReference type="Gene3D" id="1.10.1740.10">
    <property type="match status" value="1"/>
</dbReference>
<dbReference type="EMBL" id="JAFJZZ010000002">
    <property type="protein sequence ID" value="MBN7773337.1"/>
    <property type="molecule type" value="Genomic_DNA"/>
</dbReference>
<dbReference type="GO" id="GO:0006352">
    <property type="term" value="P:DNA-templated transcription initiation"/>
    <property type="evidence" value="ECO:0007669"/>
    <property type="project" value="InterPro"/>
</dbReference>
<dbReference type="Gene3D" id="1.10.10.10">
    <property type="entry name" value="Winged helix-like DNA-binding domain superfamily/Winged helix DNA-binding domain"/>
    <property type="match status" value="1"/>
</dbReference>
<comment type="caution">
    <text evidence="7">The sequence shown here is derived from an EMBL/GenBank/DDBJ whole genome shotgun (WGS) entry which is preliminary data.</text>
</comment>
<dbReference type="Pfam" id="PF04542">
    <property type="entry name" value="Sigma70_r2"/>
    <property type="match status" value="1"/>
</dbReference>
<reference evidence="7" key="1">
    <citation type="submission" date="2021-02" db="EMBL/GenBank/DDBJ databases">
        <title>Abyssanaerobacter marinus gen.nov., sp., nov, anaerobic bacterium isolated from the Onnuri vent field of Indian Ocean and suggestion of Mogibacteriaceae fam. nov., and proposal of reclassification of ambiguous this family's genus member.</title>
        <authorList>
            <person name="Kim Y.J."/>
            <person name="Yang J.-A."/>
        </authorList>
    </citation>
    <scope>NUCLEOTIDE SEQUENCE</scope>
    <source>
        <strain evidence="7">DSM 2634</strain>
    </source>
</reference>
<proteinExistence type="inferred from homology"/>
<dbReference type="GO" id="GO:0016987">
    <property type="term" value="F:sigma factor activity"/>
    <property type="evidence" value="ECO:0007669"/>
    <property type="project" value="UniProtKB-KW"/>
</dbReference>
<dbReference type="SUPFAM" id="SSF88946">
    <property type="entry name" value="Sigma2 domain of RNA polymerase sigma factors"/>
    <property type="match status" value="1"/>
</dbReference>
<evidence type="ECO:0000313" key="7">
    <source>
        <dbReference type="EMBL" id="MBN7773337.1"/>
    </source>
</evidence>
<keyword evidence="8" id="KW-1185">Reference proteome</keyword>
<dbReference type="AlphaFoldDB" id="A0A939IH80"/>
<sequence>MMNFLDDRQRSLFEEMYQVHKKTVYYIALKYLKNEQVAEEAVQEIFFKAFCHIEKFSSFEPYRAKGYLMQIAKNTSIDIYRKENNRWDVTNEEEIELLTIEDDFCLEKMIIKKEIARQLNLSLNDLKEIDKQILTLRYIEEKTIKEIAETVGLSYENTRTRIMRAKRKLANSLLEEKEDMLNEF</sequence>
<dbReference type="InterPro" id="IPR039425">
    <property type="entry name" value="RNA_pol_sigma-70-like"/>
</dbReference>
<evidence type="ECO:0000259" key="5">
    <source>
        <dbReference type="Pfam" id="PF04542"/>
    </source>
</evidence>
<dbReference type="PANTHER" id="PTHR43133">
    <property type="entry name" value="RNA POLYMERASE ECF-TYPE SIGMA FACTO"/>
    <property type="match status" value="1"/>
</dbReference>
<evidence type="ECO:0000259" key="6">
    <source>
        <dbReference type="Pfam" id="PF08281"/>
    </source>
</evidence>
<evidence type="ECO:0000313" key="8">
    <source>
        <dbReference type="Proteomes" id="UP000664545"/>
    </source>
</evidence>